<dbReference type="AlphaFoldDB" id="A0A7N0TKF0"/>
<dbReference type="PANTHER" id="PTHR34190:SF4">
    <property type="entry name" value="EXPRESSED PROTEIN"/>
    <property type="match status" value="1"/>
</dbReference>
<keyword evidence="3" id="KW-1185">Reference proteome</keyword>
<feature type="region of interest" description="Disordered" evidence="1">
    <location>
        <begin position="106"/>
        <end position="149"/>
    </location>
</feature>
<dbReference type="Proteomes" id="UP000594263">
    <property type="component" value="Unplaced"/>
</dbReference>
<feature type="compositionally biased region" description="Polar residues" evidence="1">
    <location>
        <begin position="37"/>
        <end position="61"/>
    </location>
</feature>
<feature type="region of interest" description="Disordered" evidence="1">
    <location>
        <begin position="34"/>
        <end position="63"/>
    </location>
</feature>
<proteinExistence type="predicted"/>
<sequence>MAFGAADEPVLSRLNRIDNMLRQLEEIRTGSRLCRTPKSSCASTPSSGTLTSESLDLSSPKSLEKQCRPVDEVIVETESKGTLMERLLHVEDKVLKICTQLEAELEAERRRSDEAEKPTPTSSPRKKKKKGLRQLVRNCVKGNPEQVRQ</sequence>
<evidence type="ECO:0000256" key="1">
    <source>
        <dbReference type="SAM" id="MobiDB-lite"/>
    </source>
</evidence>
<dbReference type="OMA" id="MALMEEP"/>
<accession>A0A7N0TKF0</accession>
<evidence type="ECO:0000313" key="3">
    <source>
        <dbReference type="Proteomes" id="UP000594263"/>
    </source>
</evidence>
<evidence type="ECO:0000313" key="2">
    <source>
        <dbReference type="EnsemblPlants" id="Kaladp0039s0260.1.v1.1"/>
    </source>
</evidence>
<dbReference type="PANTHER" id="PTHR34190">
    <property type="entry name" value="EXPRESSED PROTEIN"/>
    <property type="match status" value="1"/>
</dbReference>
<organism evidence="2 3">
    <name type="scientific">Kalanchoe fedtschenkoi</name>
    <name type="common">Lavender scallops</name>
    <name type="synonym">South American air plant</name>
    <dbReference type="NCBI Taxonomy" id="63787"/>
    <lineage>
        <taxon>Eukaryota</taxon>
        <taxon>Viridiplantae</taxon>
        <taxon>Streptophyta</taxon>
        <taxon>Embryophyta</taxon>
        <taxon>Tracheophyta</taxon>
        <taxon>Spermatophyta</taxon>
        <taxon>Magnoliopsida</taxon>
        <taxon>eudicotyledons</taxon>
        <taxon>Gunneridae</taxon>
        <taxon>Pentapetalae</taxon>
        <taxon>Saxifragales</taxon>
        <taxon>Crassulaceae</taxon>
        <taxon>Kalanchoe</taxon>
    </lineage>
</organism>
<dbReference type="Gramene" id="Kaladp0039s0260.1.v1.1">
    <property type="protein sequence ID" value="Kaladp0039s0260.1.v1.1"/>
    <property type="gene ID" value="Kaladp0039s0260.v1.1"/>
</dbReference>
<dbReference type="EnsemblPlants" id="Kaladp0039s0260.1.v1.1">
    <property type="protein sequence ID" value="Kaladp0039s0260.1.v1.1"/>
    <property type="gene ID" value="Kaladp0039s0260.v1.1"/>
</dbReference>
<feature type="compositionally biased region" description="Basic and acidic residues" evidence="1">
    <location>
        <begin position="106"/>
        <end position="117"/>
    </location>
</feature>
<protein>
    <submittedName>
        <fullName evidence="2">Uncharacterized protein</fullName>
    </submittedName>
</protein>
<name>A0A7N0TKF0_KALFE</name>
<reference evidence="2" key="1">
    <citation type="submission" date="2021-01" db="UniProtKB">
        <authorList>
            <consortium name="EnsemblPlants"/>
        </authorList>
    </citation>
    <scope>IDENTIFICATION</scope>
</reference>